<organism evidence="11 12">
    <name type="scientific">Thalictrum thalictroides</name>
    <name type="common">Rue-anemone</name>
    <name type="synonym">Anemone thalictroides</name>
    <dbReference type="NCBI Taxonomy" id="46969"/>
    <lineage>
        <taxon>Eukaryota</taxon>
        <taxon>Viridiplantae</taxon>
        <taxon>Streptophyta</taxon>
        <taxon>Embryophyta</taxon>
        <taxon>Tracheophyta</taxon>
        <taxon>Spermatophyta</taxon>
        <taxon>Magnoliopsida</taxon>
        <taxon>Ranunculales</taxon>
        <taxon>Ranunculaceae</taxon>
        <taxon>Thalictroideae</taxon>
        <taxon>Thalictrum</taxon>
    </lineage>
</organism>
<dbReference type="InterPro" id="IPR045174">
    <property type="entry name" value="Dof"/>
</dbReference>
<gene>
    <name evidence="11" type="ORF">FRX31_006314</name>
</gene>
<dbReference type="PANTHER" id="PTHR31992">
    <property type="entry name" value="DOF ZINC FINGER PROTEIN DOF1.4-RELATED"/>
    <property type="match status" value="1"/>
</dbReference>
<evidence type="ECO:0000256" key="7">
    <source>
        <dbReference type="ARBA" id="ARBA00023242"/>
    </source>
</evidence>
<dbReference type="Proteomes" id="UP000554482">
    <property type="component" value="Unassembled WGS sequence"/>
</dbReference>
<sequence length="267" mass="30315">MEQNMEMEAMDVFQQQQLHARNNPRPPPRPCPRCESHDTKFCYFNNYNSAQPRYFCKTCKRYWTQGGTLRDVPVGGSTRRERRSYKRTAMSTCVDPFMELLAEAEAATTFGSSDSSLMNQNPRNTNTFPRVPISLEPSINIYGSMGSPVINSVNLMHNVAGSNFVSPGGLGLPSYGLQQQHQQHQQQIPYSHGFHMGDIGISENQIWPTEQIPIPPTMPSITHEFQQNFKNGNEVRDPADSWTSFDNSIQISGPPVDSHYWSDFSRF</sequence>
<evidence type="ECO:0000256" key="5">
    <source>
        <dbReference type="ARBA" id="ARBA00023125"/>
    </source>
</evidence>
<protein>
    <recommendedName>
        <fullName evidence="9">Dof zinc finger protein</fullName>
    </recommendedName>
</protein>
<evidence type="ECO:0000256" key="4">
    <source>
        <dbReference type="ARBA" id="ARBA00023015"/>
    </source>
</evidence>
<keyword evidence="12" id="KW-1185">Reference proteome</keyword>
<evidence type="ECO:0000259" key="10">
    <source>
        <dbReference type="PROSITE" id="PS50884"/>
    </source>
</evidence>
<dbReference type="GO" id="GO:0003677">
    <property type="term" value="F:DNA binding"/>
    <property type="evidence" value="ECO:0007669"/>
    <property type="project" value="UniProtKB-UniRule"/>
</dbReference>
<dbReference type="GO" id="GO:0008270">
    <property type="term" value="F:zinc ion binding"/>
    <property type="evidence" value="ECO:0007669"/>
    <property type="project" value="UniProtKB-KW"/>
</dbReference>
<dbReference type="AlphaFoldDB" id="A0A7J6X6V4"/>
<dbReference type="Pfam" id="PF02701">
    <property type="entry name" value="Zn_ribbon_Dof"/>
    <property type="match status" value="1"/>
</dbReference>
<dbReference type="OrthoDB" id="10527252at2759"/>
<evidence type="ECO:0000256" key="3">
    <source>
        <dbReference type="ARBA" id="ARBA00022833"/>
    </source>
</evidence>
<evidence type="ECO:0000313" key="11">
    <source>
        <dbReference type="EMBL" id="KAF5204102.1"/>
    </source>
</evidence>
<comment type="caution">
    <text evidence="11">The sequence shown here is derived from an EMBL/GenBank/DDBJ whole genome shotgun (WGS) entry which is preliminary data.</text>
</comment>
<feature type="domain" description="Dof-type" evidence="10">
    <location>
        <begin position="29"/>
        <end position="83"/>
    </location>
</feature>
<name>A0A7J6X6V4_THATH</name>
<evidence type="ECO:0000313" key="12">
    <source>
        <dbReference type="Proteomes" id="UP000554482"/>
    </source>
</evidence>
<evidence type="ECO:0000256" key="9">
    <source>
        <dbReference type="RuleBase" id="RU369094"/>
    </source>
</evidence>
<evidence type="ECO:0000256" key="2">
    <source>
        <dbReference type="ARBA" id="ARBA00022771"/>
    </source>
</evidence>
<evidence type="ECO:0000256" key="6">
    <source>
        <dbReference type="ARBA" id="ARBA00023163"/>
    </source>
</evidence>
<reference evidence="11 12" key="1">
    <citation type="submission" date="2020-06" db="EMBL/GenBank/DDBJ databases">
        <title>Transcriptomic and genomic resources for Thalictrum thalictroides and T. hernandezii: Facilitating candidate gene discovery in an emerging model plant lineage.</title>
        <authorList>
            <person name="Arias T."/>
            <person name="Riano-Pachon D.M."/>
            <person name="Di Stilio V.S."/>
        </authorList>
    </citation>
    <scope>NUCLEOTIDE SEQUENCE [LARGE SCALE GENOMIC DNA]</scope>
    <source>
        <strain evidence="12">cv. WT478/WT964</strain>
        <tissue evidence="11">Leaves</tissue>
    </source>
</reference>
<dbReference type="EMBL" id="JABWDY010005862">
    <property type="protein sequence ID" value="KAF5204102.1"/>
    <property type="molecule type" value="Genomic_DNA"/>
</dbReference>
<dbReference type="PROSITE" id="PS01361">
    <property type="entry name" value="ZF_DOF_1"/>
    <property type="match status" value="1"/>
</dbReference>
<accession>A0A7J6X6V4</accession>
<proteinExistence type="predicted"/>
<comment type="subcellular location">
    <subcellularLocation>
        <location evidence="8 9">Nucleus</location>
    </subcellularLocation>
</comment>
<keyword evidence="7 8" id="KW-0539">Nucleus</keyword>
<keyword evidence="4 9" id="KW-0805">Transcription regulation</keyword>
<keyword evidence="5 8" id="KW-0238">DNA-binding</keyword>
<keyword evidence="6 9" id="KW-0804">Transcription</keyword>
<dbReference type="InterPro" id="IPR003851">
    <property type="entry name" value="Znf_Dof"/>
</dbReference>
<keyword evidence="1 9" id="KW-0479">Metal-binding</keyword>
<dbReference type="GO" id="GO:0003700">
    <property type="term" value="F:DNA-binding transcription factor activity"/>
    <property type="evidence" value="ECO:0007669"/>
    <property type="project" value="UniProtKB-UniRule"/>
</dbReference>
<evidence type="ECO:0000256" key="8">
    <source>
        <dbReference type="PROSITE-ProRule" id="PRU00071"/>
    </source>
</evidence>
<keyword evidence="2 8" id="KW-0863">Zinc-finger</keyword>
<comment type="function">
    <text evidence="9">Transcription factor that binds specifically to a 5'-AA[AG]G-3' consensus core sequence.</text>
</comment>
<keyword evidence="3 9" id="KW-0862">Zinc</keyword>
<evidence type="ECO:0000256" key="1">
    <source>
        <dbReference type="ARBA" id="ARBA00022723"/>
    </source>
</evidence>
<dbReference type="GO" id="GO:0005634">
    <property type="term" value="C:nucleus"/>
    <property type="evidence" value="ECO:0007669"/>
    <property type="project" value="UniProtKB-SubCell"/>
</dbReference>
<dbReference type="PROSITE" id="PS50884">
    <property type="entry name" value="ZF_DOF_2"/>
    <property type="match status" value="1"/>
</dbReference>